<keyword evidence="7" id="KW-1185">Reference proteome</keyword>
<name>A0AAV6JLG8_9ERIC</name>
<evidence type="ECO:0000256" key="1">
    <source>
        <dbReference type="ARBA" id="ARBA00004123"/>
    </source>
</evidence>
<keyword evidence="5" id="KW-0175">Coiled coil</keyword>
<keyword evidence="2" id="KW-0227">DNA damage</keyword>
<comment type="caution">
    <text evidence="6">The sequence shown here is derived from an EMBL/GenBank/DDBJ whole genome shotgun (WGS) entry which is preliminary data.</text>
</comment>
<reference evidence="6" key="1">
    <citation type="submission" date="2020-08" db="EMBL/GenBank/DDBJ databases">
        <title>Plant Genome Project.</title>
        <authorList>
            <person name="Zhang R.-G."/>
        </authorList>
    </citation>
    <scope>NUCLEOTIDE SEQUENCE</scope>
    <source>
        <strain evidence="6">WSP0</strain>
        <tissue evidence="6">Leaf</tissue>
    </source>
</reference>
<dbReference type="InterPro" id="IPR039776">
    <property type="entry name" value="Pds5"/>
</dbReference>
<dbReference type="GO" id="GO:0006281">
    <property type="term" value="P:DNA repair"/>
    <property type="evidence" value="ECO:0007669"/>
    <property type="project" value="UniProtKB-KW"/>
</dbReference>
<proteinExistence type="predicted"/>
<evidence type="ECO:0000256" key="5">
    <source>
        <dbReference type="SAM" id="Coils"/>
    </source>
</evidence>
<keyword evidence="4" id="KW-0539">Nucleus</keyword>
<dbReference type="GO" id="GO:0000785">
    <property type="term" value="C:chromatin"/>
    <property type="evidence" value="ECO:0007669"/>
    <property type="project" value="TreeGrafter"/>
</dbReference>
<evidence type="ECO:0000256" key="4">
    <source>
        <dbReference type="ARBA" id="ARBA00023242"/>
    </source>
</evidence>
<evidence type="ECO:0000256" key="2">
    <source>
        <dbReference type="ARBA" id="ARBA00022763"/>
    </source>
</evidence>
<dbReference type="GO" id="GO:0005634">
    <property type="term" value="C:nucleus"/>
    <property type="evidence" value="ECO:0007669"/>
    <property type="project" value="UniProtKB-SubCell"/>
</dbReference>
<evidence type="ECO:0000313" key="7">
    <source>
        <dbReference type="Proteomes" id="UP000823749"/>
    </source>
</evidence>
<evidence type="ECO:0000256" key="3">
    <source>
        <dbReference type="ARBA" id="ARBA00023204"/>
    </source>
</evidence>
<gene>
    <name evidence="6" type="ORF">RHGRI_020927</name>
</gene>
<protein>
    <submittedName>
        <fullName evidence="6">Uncharacterized protein</fullName>
    </submittedName>
</protein>
<dbReference type="AlphaFoldDB" id="A0AAV6JLG8"/>
<feature type="coiled-coil region" evidence="5">
    <location>
        <begin position="1"/>
        <end position="35"/>
    </location>
</feature>
<dbReference type="GO" id="GO:0007064">
    <property type="term" value="P:mitotic sister chromatid cohesion"/>
    <property type="evidence" value="ECO:0007669"/>
    <property type="project" value="InterPro"/>
</dbReference>
<dbReference type="PANTHER" id="PTHR12663:SF3">
    <property type="entry name" value="SISTER CHROMATID COHESION PROTEIN PDS5 HOMOLOG C"/>
    <property type="match status" value="1"/>
</dbReference>
<accession>A0AAV6JLG8</accession>
<dbReference type="EMBL" id="JACTNZ010000007">
    <property type="protein sequence ID" value="KAG5540850.1"/>
    <property type="molecule type" value="Genomic_DNA"/>
</dbReference>
<dbReference type="PANTHER" id="PTHR12663">
    <property type="entry name" value="ANDROGEN INDUCED INHIBITOR OF PROLIFERATION AS3 / PDS5-RELATED"/>
    <property type="match status" value="1"/>
</dbReference>
<dbReference type="Proteomes" id="UP000823749">
    <property type="component" value="Chromosome 7"/>
</dbReference>
<organism evidence="6 7">
    <name type="scientific">Rhododendron griersonianum</name>
    <dbReference type="NCBI Taxonomy" id="479676"/>
    <lineage>
        <taxon>Eukaryota</taxon>
        <taxon>Viridiplantae</taxon>
        <taxon>Streptophyta</taxon>
        <taxon>Embryophyta</taxon>
        <taxon>Tracheophyta</taxon>
        <taxon>Spermatophyta</taxon>
        <taxon>Magnoliopsida</taxon>
        <taxon>eudicotyledons</taxon>
        <taxon>Gunneridae</taxon>
        <taxon>Pentapetalae</taxon>
        <taxon>asterids</taxon>
        <taxon>Ericales</taxon>
        <taxon>Ericaceae</taxon>
        <taxon>Ericoideae</taxon>
        <taxon>Rhodoreae</taxon>
        <taxon>Rhododendron</taxon>
    </lineage>
</organism>
<keyword evidence="3" id="KW-0234">DNA repair</keyword>
<sequence length="205" mass="22695">MEKVNKVLEEVEATAARLRKKKEKLEGEVAGRENASSGDFDMDYHPEIVFSSMETIMTLVLEESEDISFELISPILASVKKDNQEVLPIARKLGKRVFEKCSMKLKPCLVQAKKCLGFSFDDYSKIISSICDGTTAAVGRRDDNACGEQMAEESKLCRASPEGTPQACRQSIMFYADEKKLAEASSNDAAQARHDGFCGTFIQCN</sequence>
<comment type="subcellular location">
    <subcellularLocation>
        <location evidence="1">Nucleus</location>
    </subcellularLocation>
</comment>
<evidence type="ECO:0000313" key="6">
    <source>
        <dbReference type="EMBL" id="KAG5540850.1"/>
    </source>
</evidence>